<dbReference type="InterPro" id="IPR045864">
    <property type="entry name" value="aa-tRNA-synth_II/BPL/LPL"/>
</dbReference>
<dbReference type="InterPro" id="IPR006195">
    <property type="entry name" value="aa-tRNA-synth_II"/>
</dbReference>
<dbReference type="AlphaFoldDB" id="C7DGA0"/>
<dbReference type="GO" id="GO:0003676">
    <property type="term" value="F:nucleic acid binding"/>
    <property type="evidence" value="ECO:0007669"/>
    <property type="project" value="InterPro"/>
</dbReference>
<dbReference type="InterPro" id="IPR002312">
    <property type="entry name" value="Asp/Asn-tRNA-synth_IIb"/>
</dbReference>
<comment type="similarity">
    <text evidence="1">Belongs to the class-II aminoacyl-tRNA synthetase family.</text>
</comment>
<dbReference type="EC" id="6.1.1.22" evidence="2 8"/>
<evidence type="ECO:0000256" key="5">
    <source>
        <dbReference type="ARBA" id="ARBA00022840"/>
    </source>
</evidence>
<dbReference type="PANTHER" id="PTHR22594:SF34">
    <property type="entry name" value="ASPARAGINE--TRNA LIGASE, MITOCHONDRIAL-RELATED"/>
    <property type="match status" value="1"/>
</dbReference>
<evidence type="ECO:0000259" key="9">
    <source>
        <dbReference type="PROSITE" id="PS50862"/>
    </source>
</evidence>
<dbReference type="Proteomes" id="UP000332487">
    <property type="component" value="Unassembled WGS sequence"/>
</dbReference>
<name>C7DGA0_MICA2</name>
<gene>
    <name evidence="10" type="ORF">UNLARM2_0104</name>
</gene>
<evidence type="ECO:0000256" key="7">
    <source>
        <dbReference type="ARBA" id="ARBA00023146"/>
    </source>
</evidence>
<keyword evidence="3" id="KW-0436">Ligase</keyword>
<keyword evidence="6" id="KW-0648">Protein biosynthesis</keyword>
<evidence type="ECO:0000256" key="8">
    <source>
        <dbReference type="NCBIfam" id="TIGR00457"/>
    </source>
</evidence>
<keyword evidence="5" id="KW-0067">ATP-binding</keyword>
<feature type="domain" description="Aminoacyl-transfer RNA synthetases class-II family profile" evidence="9">
    <location>
        <begin position="136"/>
        <end position="428"/>
    </location>
</feature>
<dbReference type="GO" id="GO:0004816">
    <property type="term" value="F:asparagine-tRNA ligase activity"/>
    <property type="evidence" value="ECO:0007669"/>
    <property type="project" value="UniProtKB-UniRule"/>
</dbReference>
<organism evidence="10 11">
    <name type="scientific">Candidatus Micrarchaeum acidiphilum ARMAN-2</name>
    <dbReference type="NCBI Taxonomy" id="425595"/>
    <lineage>
        <taxon>Archaea</taxon>
        <taxon>Candidatus Micrarchaeota</taxon>
        <taxon>Candidatus Micrarchaeia</taxon>
        <taxon>Candidatus Micrarchaeales</taxon>
        <taxon>Candidatus Micrarchaeaceae</taxon>
        <taxon>Candidatus Micrarchaeum</taxon>
    </lineage>
</organism>
<evidence type="ECO:0000256" key="3">
    <source>
        <dbReference type="ARBA" id="ARBA00022598"/>
    </source>
</evidence>
<dbReference type="InterPro" id="IPR004365">
    <property type="entry name" value="NA-bd_OB_tRNA"/>
</dbReference>
<dbReference type="CDD" id="cd00776">
    <property type="entry name" value="AsxRS_core"/>
    <property type="match status" value="1"/>
</dbReference>
<evidence type="ECO:0000256" key="1">
    <source>
        <dbReference type="ARBA" id="ARBA00008226"/>
    </source>
</evidence>
<reference evidence="10 11" key="1">
    <citation type="journal article" date="2009" name="Genome Biol.">
        <title>Community-wide analysis of microbial genome sequence signatures.</title>
        <authorList>
            <person name="Dick G.J."/>
            <person name="Andersson A.F."/>
            <person name="Baker B.J."/>
            <person name="Simmons S.L."/>
            <person name="Thomas B.C."/>
            <person name="Yelton A.P."/>
            <person name="Banfield J.F."/>
        </authorList>
    </citation>
    <scope>NUCLEOTIDE SEQUENCE [LARGE SCALE GENOMIC DNA]</scope>
    <source>
        <strain evidence="10">ARMAN-2</strain>
    </source>
</reference>
<proteinExistence type="inferred from homology"/>
<dbReference type="PROSITE" id="PS50862">
    <property type="entry name" value="AA_TRNA_LIGASE_II"/>
    <property type="match status" value="1"/>
</dbReference>
<keyword evidence="11" id="KW-1185">Reference proteome</keyword>
<dbReference type="NCBIfam" id="NF003483">
    <property type="entry name" value="PRK05159.1"/>
    <property type="match status" value="1"/>
</dbReference>
<dbReference type="Gene3D" id="2.40.50.140">
    <property type="entry name" value="Nucleic acid-binding proteins"/>
    <property type="match status" value="1"/>
</dbReference>
<dbReference type="Pfam" id="PF00152">
    <property type="entry name" value="tRNA-synt_2"/>
    <property type="match status" value="1"/>
</dbReference>
<evidence type="ECO:0000313" key="10">
    <source>
        <dbReference type="EMBL" id="EET90428.1"/>
    </source>
</evidence>
<keyword evidence="7" id="KW-0030">Aminoacyl-tRNA synthetase</keyword>
<dbReference type="PRINTS" id="PR01042">
    <property type="entry name" value="TRNASYNTHASP"/>
</dbReference>
<dbReference type="GO" id="GO:0005524">
    <property type="term" value="F:ATP binding"/>
    <property type="evidence" value="ECO:0007669"/>
    <property type="project" value="UniProtKB-KW"/>
</dbReference>
<dbReference type="Gene3D" id="3.30.930.10">
    <property type="entry name" value="Bira Bifunctional Protein, Domain 2"/>
    <property type="match status" value="1"/>
</dbReference>
<reference evidence="10 11" key="2">
    <citation type="journal article" date="2010" name="Proc. Natl. Acad. Sci. U.S.A.">
        <title>Enigmatic, ultrasmall, uncultivated Archaea.</title>
        <authorList>
            <person name="Baker B.J."/>
            <person name="Comolli L.R."/>
            <person name="Dick G.J."/>
            <person name="Hauser L.J."/>
            <person name="Hyatt D."/>
            <person name="Dill B.D."/>
            <person name="Land M.L."/>
            <person name="Verberkmoes N.C."/>
            <person name="Hettich R.L."/>
            <person name="Banfield J.F."/>
        </authorList>
    </citation>
    <scope>NUCLEOTIDE SEQUENCE [LARGE SCALE GENOMIC DNA]</scope>
    <source>
        <strain evidence="10">ARMAN-2</strain>
    </source>
</reference>
<dbReference type="PANTHER" id="PTHR22594">
    <property type="entry name" value="ASPARTYL/LYSYL-TRNA SYNTHETASE"/>
    <property type="match status" value="1"/>
</dbReference>
<dbReference type="InterPro" id="IPR012340">
    <property type="entry name" value="NA-bd_OB-fold"/>
</dbReference>
<evidence type="ECO:0000256" key="6">
    <source>
        <dbReference type="ARBA" id="ARBA00022917"/>
    </source>
</evidence>
<sequence length="438" mass="50537">MVIMSYTYTSSVPEYVGKKVKLRGWIYRKRTSGGILFLVIRDRTGIVQAAAKKDSIDKRSWDAAEKATIESSIELSGTVKKDERAPTGFEVSVDSFKLTGLSEPFPITEYQSTELLLDKRHLWLRSMKMISIMKARSYIFRYLREFHDKKGFYEITPPLITSVAGETGADMFKVDYFGQEAFLTESSQPYAEAMVYALEKVYSFAPSFRAEKSRTTKHLAEYWHLEMEAAHYNLKKLMDFEERMVGSVAQKLADKNQDILAQLGVDPALLKKIKPPFKRLTYEQAIDLLNQKGKSLKWGDDLGVEEEKLLTEEEDKPVFVMYWPKELKPFYSPINPKDPRTTLSVDLQAPHGHGEIIGASERVWKYDELMDRFHEVEAAKGVKFNIKNYEWYIDLRRYGSVPHAGFGLGTERLIKWLLNLDHIRDAIPFPRMVNRIAP</sequence>
<evidence type="ECO:0000256" key="4">
    <source>
        <dbReference type="ARBA" id="ARBA00022741"/>
    </source>
</evidence>
<keyword evidence="4" id="KW-0547">Nucleotide-binding</keyword>
<dbReference type="NCBIfam" id="TIGR00457">
    <property type="entry name" value="asnS"/>
    <property type="match status" value="1"/>
</dbReference>
<dbReference type="SUPFAM" id="SSF50249">
    <property type="entry name" value="Nucleic acid-binding proteins"/>
    <property type="match status" value="1"/>
</dbReference>
<dbReference type="InterPro" id="IPR004364">
    <property type="entry name" value="Aa-tRNA-synt_II"/>
</dbReference>
<dbReference type="EMBL" id="GG697237">
    <property type="protein sequence ID" value="EET90428.1"/>
    <property type="molecule type" value="Genomic_DNA"/>
</dbReference>
<evidence type="ECO:0000313" key="11">
    <source>
        <dbReference type="Proteomes" id="UP000332487"/>
    </source>
</evidence>
<dbReference type="GO" id="GO:0006421">
    <property type="term" value="P:asparaginyl-tRNA aminoacylation"/>
    <property type="evidence" value="ECO:0007669"/>
    <property type="project" value="UniProtKB-UniRule"/>
</dbReference>
<dbReference type="Pfam" id="PF01336">
    <property type="entry name" value="tRNA_anti-codon"/>
    <property type="match status" value="1"/>
</dbReference>
<dbReference type="InterPro" id="IPR004522">
    <property type="entry name" value="Asn-tRNA-ligase"/>
</dbReference>
<evidence type="ECO:0000256" key="2">
    <source>
        <dbReference type="ARBA" id="ARBA00012816"/>
    </source>
</evidence>
<protein>
    <recommendedName>
        <fullName evidence="2 8">Asparagine--tRNA ligase</fullName>
        <ecNumber evidence="2 8">6.1.1.22</ecNumber>
    </recommendedName>
</protein>
<accession>C7DGA0</accession>
<dbReference type="NCBIfam" id="NF003037">
    <property type="entry name" value="PRK03932.1"/>
    <property type="match status" value="1"/>
</dbReference>
<dbReference type="SUPFAM" id="SSF55681">
    <property type="entry name" value="Class II aaRS and biotin synthetases"/>
    <property type="match status" value="1"/>
</dbReference>